<keyword evidence="17 18" id="KW-1078">G1/S host cell cycle checkpoint dysregulation by virus</keyword>
<evidence type="ECO:0000256" key="6">
    <source>
        <dbReference type="ARBA" id="ARBA00022723"/>
    </source>
</evidence>
<comment type="caution">
    <text evidence="18">Lacks conserved residue(s) required for the propagation of feature annotation.</text>
</comment>
<dbReference type="EMBL" id="KP769769">
    <property type="protein sequence ID" value="AKG54925.1"/>
    <property type="molecule type" value="Genomic_DNA"/>
</dbReference>
<sequence>MRQENLAARLETILLEEEPNVLDLHCYEEVALSDEEEESQQVQQPYLVTVPCAQCLNVVTFTCAADLLSIRELQQLLFDCLFLCETCAAELS</sequence>
<feature type="short sequence motif" description="Nuclear export signal" evidence="18">
    <location>
        <begin position="70"/>
        <end position="78"/>
    </location>
</feature>
<dbReference type="GO" id="GO:0039502">
    <property type="term" value="P:symbiont-mediated suppression of host type I interferon-mediated signaling pathway"/>
    <property type="evidence" value="ECO:0007669"/>
    <property type="project" value="UniProtKB-UniRule"/>
</dbReference>
<evidence type="ECO:0000256" key="11">
    <source>
        <dbReference type="ARBA" id="ARBA00023125"/>
    </source>
</evidence>
<comment type="function">
    <text evidence="19">E7 protein has both transforming and trans-activating activities.</text>
</comment>
<dbReference type="GO" id="GO:0052170">
    <property type="term" value="P:symbiont-mediated suppression of host innate immune response"/>
    <property type="evidence" value="ECO:0007669"/>
    <property type="project" value="UniProtKB-KW"/>
</dbReference>
<dbReference type="GO" id="GO:0039645">
    <property type="term" value="P:symbiont-mediated perturbation of host cell cycle G1/S transition checkpoint"/>
    <property type="evidence" value="ECO:0007669"/>
    <property type="project" value="UniProtKB-UniRule"/>
</dbReference>
<evidence type="ECO:0000256" key="8">
    <source>
        <dbReference type="ARBA" id="ARBA00022830"/>
    </source>
</evidence>
<dbReference type="GO" id="GO:0006351">
    <property type="term" value="P:DNA-templated transcription"/>
    <property type="evidence" value="ECO:0007669"/>
    <property type="project" value="UniProtKB-UniRule"/>
</dbReference>
<dbReference type="GO" id="GO:0003677">
    <property type="term" value="F:DNA binding"/>
    <property type="evidence" value="ECO:0007669"/>
    <property type="project" value="UniProtKB-UniRule"/>
</dbReference>
<evidence type="ECO:0000313" key="20">
    <source>
        <dbReference type="EMBL" id="AKG54925.1"/>
    </source>
</evidence>
<dbReference type="InterPro" id="IPR000148">
    <property type="entry name" value="Papilloma_E7"/>
</dbReference>
<accession>A0A0F7GG55</accession>
<keyword evidence="9 18" id="KW-0862">Zinc</keyword>
<protein>
    <recommendedName>
        <fullName evidence="18 19">Protein E7</fullName>
    </recommendedName>
</protein>
<keyword evidence="6 18" id="KW-0479">Metal-binding</keyword>
<dbReference type="GO" id="GO:0003700">
    <property type="term" value="F:DNA-binding transcription factor activity"/>
    <property type="evidence" value="ECO:0007669"/>
    <property type="project" value="UniProtKB-UniRule"/>
</dbReference>
<proteinExistence type="inferred from homology"/>
<keyword evidence="7 18" id="KW-0863">Zinc-finger</keyword>
<dbReference type="GO" id="GO:0030430">
    <property type="term" value="C:host cell cytoplasm"/>
    <property type="evidence" value="ECO:0007669"/>
    <property type="project" value="UniProtKB-SubCell"/>
</dbReference>
<dbReference type="GO" id="GO:0008270">
    <property type="term" value="F:zinc ion binding"/>
    <property type="evidence" value="ECO:0007669"/>
    <property type="project" value="UniProtKB-KW"/>
</dbReference>
<dbReference type="PIRSF" id="PIRSF003407">
    <property type="entry name" value="Papvi_E7"/>
    <property type="match status" value="1"/>
</dbReference>
<evidence type="ECO:0000256" key="14">
    <source>
        <dbReference type="ARBA" id="ARBA00023200"/>
    </source>
</evidence>
<keyword evidence="3 18" id="KW-1048">Host nucleus</keyword>
<dbReference type="HAMAP" id="MF_04004">
    <property type="entry name" value="PPV_E7"/>
    <property type="match status" value="1"/>
</dbReference>
<keyword evidence="15" id="KW-0922">Interferon antiviral system evasion</keyword>
<evidence type="ECO:0000256" key="16">
    <source>
        <dbReference type="ARBA" id="ARBA00023280"/>
    </source>
</evidence>
<dbReference type="GO" id="GO:0019904">
    <property type="term" value="F:protein domain specific binding"/>
    <property type="evidence" value="ECO:0007669"/>
    <property type="project" value="UniProtKB-UniRule"/>
</dbReference>
<keyword evidence="1 18" id="KW-1121">Modulation of host cell cycle by virus</keyword>
<evidence type="ECO:0000313" key="21">
    <source>
        <dbReference type="Proteomes" id="UP000110985"/>
    </source>
</evidence>
<evidence type="ECO:0000256" key="18">
    <source>
        <dbReference type="HAMAP-Rule" id="MF_04004"/>
    </source>
</evidence>
<comment type="subunit">
    <text evidence="18">Homodimer. Homooligomer. Interacts with host RB1; this interaction induces dissociation of RB1-E2F1 complex thereby disrupting RB1 activity. Interacts with host EP300; this interaction represses EP300 transcriptional activity. Interacts with protein E2; this interaction inhibits E7 oncogenic activity. Interacts with host TMEM173/STING; this interaction impairs the ability of TMEM173/STING to sense cytosolic DNA and promote the production of type I interferon (IFN-alpha and IFN-beta).</text>
</comment>
<dbReference type="KEGG" id="vg:37618271"/>
<evidence type="ECO:0000256" key="19">
    <source>
        <dbReference type="PIRNR" id="PIRNR003407"/>
    </source>
</evidence>
<keyword evidence="11 18" id="KW-0238">DNA-binding</keyword>
<evidence type="ECO:0000256" key="9">
    <source>
        <dbReference type="ARBA" id="ARBA00022833"/>
    </source>
</evidence>
<comment type="function">
    <text evidence="18">Plays a role in viral genome replication by driving entry of quiescent cells into the cell cycle. Stimulation of progression from G1 to S phase allows the virus to efficiently use the cellular DNA replicating machinery to achieve viral genome replication. E7 protein has both transforming and trans-activating activities. Induces the disassembly of the E2F1 transcription factor from RB1, with subsequent transcriptional activation of E2F1-regulated S-phase genes. Interferes with host histone deacetylation mediated by HDAC1 and HDAC2, leading to transcription activation. Plays also a role in the inhibition of both antiviral and antiproliferative functions of host interferon alpha. Interaction with host TMEM173/STING impairs the ability of TMEM173/STING to sense cytosolic DNA and promote the production of type I interferon (IFN-alpha and IFN-beta).</text>
</comment>
<evidence type="ECO:0000256" key="12">
    <source>
        <dbReference type="ARBA" id="ARBA00023159"/>
    </source>
</evidence>
<evidence type="ECO:0000256" key="2">
    <source>
        <dbReference type="ARBA" id="ARBA00022518"/>
    </source>
</evidence>
<keyword evidence="10 18" id="KW-0805">Transcription regulation</keyword>
<keyword evidence="13 18" id="KW-0804">Transcription</keyword>
<comment type="PTM">
    <text evidence="18">Highly phosphorylated.</text>
</comment>
<gene>
    <name evidence="18 20" type="primary">E7</name>
</gene>
<keyword evidence="12 18" id="KW-0010">Activator</keyword>
<feature type="short sequence motif" description="LXCXE motif; interaction with host RB1 and TMEM173/STING" evidence="18">
    <location>
        <begin position="24"/>
        <end position="28"/>
    </location>
</feature>
<keyword evidence="5 18" id="KW-1090">Inhibition of host innate immune response by virus</keyword>
<evidence type="ECO:0000256" key="13">
    <source>
        <dbReference type="ARBA" id="ARBA00023163"/>
    </source>
</evidence>
<keyword evidence="21" id="KW-1185">Reference proteome</keyword>
<evidence type="ECO:0000256" key="5">
    <source>
        <dbReference type="ARBA" id="ARBA00022632"/>
    </source>
</evidence>
<keyword evidence="2 18" id="KW-0244">Early protein</keyword>
<dbReference type="GeneID" id="37618271"/>
<dbReference type="Gene3D" id="3.30.160.330">
    <property type="match status" value="1"/>
</dbReference>
<dbReference type="Proteomes" id="UP000110985">
    <property type="component" value="Segment"/>
</dbReference>
<keyword evidence="14 18" id="KW-1035">Host cytoplasm</keyword>
<comment type="similarity">
    <text evidence="18 19">Belongs to the papillomaviridae E7 protein family.</text>
</comment>
<keyword evidence="4 18" id="KW-0945">Host-virus interaction</keyword>
<name>A0A0F7GG55_9PAPI</name>
<evidence type="ECO:0000256" key="15">
    <source>
        <dbReference type="ARBA" id="ARBA00023258"/>
    </source>
</evidence>
<evidence type="ECO:0000256" key="3">
    <source>
        <dbReference type="ARBA" id="ARBA00022562"/>
    </source>
</evidence>
<evidence type="ECO:0000256" key="7">
    <source>
        <dbReference type="ARBA" id="ARBA00022771"/>
    </source>
</evidence>
<dbReference type="Pfam" id="PF00527">
    <property type="entry name" value="E7"/>
    <property type="match status" value="1"/>
</dbReference>
<comment type="subcellular location">
    <subcellularLocation>
        <location evidence="18">Host cytoplasm</location>
    </subcellularLocation>
    <subcellularLocation>
        <location evidence="18">Host nucleus</location>
    </subcellularLocation>
    <text evidence="18">Predominantly found in the host nucleus.</text>
</comment>
<evidence type="ECO:0000256" key="1">
    <source>
        <dbReference type="ARBA" id="ARBA00022504"/>
    </source>
</evidence>
<dbReference type="SUPFAM" id="SSF161234">
    <property type="entry name" value="E7 C-terminal domain-like"/>
    <property type="match status" value="1"/>
</dbReference>
<evidence type="ECO:0000256" key="4">
    <source>
        <dbReference type="ARBA" id="ARBA00022581"/>
    </source>
</evidence>
<keyword evidence="16 18" id="KW-0899">Viral immunoevasion</keyword>
<evidence type="ECO:0000256" key="10">
    <source>
        <dbReference type="ARBA" id="ARBA00023015"/>
    </source>
</evidence>
<dbReference type="GO" id="GO:0042025">
    <property type="term" value="C:host cell nucleus"/>
    <property type="evidence" value="ECO:0007669"/>
    <property type="project" value="UniProtKB-SubCell"/>
</dbReference>
<comment type="domain">
    <text evidence="18">The E7 terminal domain is an intrinsically disordered domain, whose flexibility and conformational transitions confer target adaptability to the oncoprotein. It allows adaptation to a variety of protein targets and exposes the PEST degradation sequence that regulates its turnover in the cell.</text>
</comment>
<keyword evidence="8 18" id="KW-1114">Inhibition of host interferon signaling pathway by virus</keyword>
<dbReference type="RefSeq" id="YP_009507312.1">
    <property type="nucleotide sequence ID" value="NC_038525.1"/>
</dbReference>
<organism evidence="20 21">
    <name type="scientific">Human papillomavirus 204</name>
    <dbReference type="NCBI Taxonomy" id="1650736"/>
    <lineage>
        <taxon>Viruses</taxon>
        <taxon>Monodnaviria</taxon>
        <taxon>Shotokuvirae</taxon>
        <taxon>Cossaviricota</taxon>
        <taxon>Papovaviricetes</taxon>
        <taxon>Zurhausenvirales</taxon>
        <taxon>Papillomaviridae</taxon>
        <taxon>Firstpapillomavirinae</taxon>
        <taxon>Mupapillomavirus</taxon>
        <taxon>Mupapillomavirus 3</taxon>
    </lineage>
</organism>
<evidence type="ECO:0000256" key="17">
    <source>
        <dbReference type="ARBA" id="ARBA00023309"/>
    </source>
</evidence>
<reference evidence="20 21" key="1">
    <citation type="submission" date="2015-02" db="EMBL/GenBank/DDBJ databases">
        <title>Genomic characterization and tissue tropism of a potentially novel Mupapillomavirus isolated from the anal canal.</title>
        <authorList>
            <person name="Hosnjak L."/>
            <person name="Kocjan B.J."/>
            <person name="Poljak M."/>
        </authorList>
    </citation>
    <scope>NUCLEOTIDE SEQUENCE [LARGE SCALE GENOMIC DNA]</scope>
    <source>
        <strain evidence="20">A342</strain>
    </source>
</reference>